<reference evidence="3" key="1">
    <citation type="submission" date="2016-11" db="EMBL/GenBank/DDBJ databases">
        <authorList>
            <person name="Varghese N."/>
            <person name="Submissions S."/>
        </authorList>
    </citation>
    <scope>NUCLEOTIDE SEQUENCE [LARGE SCALE GENOMIC DNA]</scope>
    <source>
        <strain evidence="3">DSM 26899</strain>
    </source>
</reference>
<evidence type="ECO:0000256" key="1">
    <source>
        <dbReference type="SAM" id="Phobius"/>
    </source>
</evidence>
<dbReference type="Proteomes" id="UP000184364">
    <property type="component" value="Unassembled WGS sequence"/>
</dbReference>
<evidence type="ECO:0000313" key="3">
    <source>
        <dbReference type="Proteomes" id="UP000184364"/>
    </source>
</evidence>
<sequence length="51" mass="6248">MNLKITLKSQLQALRELIIISIIYFVLMYFLYVNTEFDLFKIWLFCRKSIL</sequence>
<dbReference type="STRING" id="1302687.SAMN05444267_103627"/>
<dbReference type="AlphaFoldDB" id="A0A1M7GGN8"/>
<keyword evidence="1" id="KW-1133">Transmembrane helix</keyword>
<keyword evidence="3" id="KW-1185">Reference proteome</keyword>
<keyword evidence="1" id="KW-0812">Transmembrane</keyword>
<evidence type="ECO:0000313" key="2">
    <source>
        <dbReference type="EMBL" id="SHM15532.1"/>
    </source>
</evidence>
<organism evidence="2 3">
    <name type="scientific">Chryseobacterium polytrichastri</name>
    <dbReference type="NCBI Taxonomy" id="1302687"/>
    <lineage>
        <taxon>Bacteria</taxon>
        <taxon>Pseudomonadati</taxon>
        <taxon>Bacteroidota</taxon>
        <taxon>Flavobacteriia</taxon>
        <taxon>Flavobacteriales</taxon>
        <taxon>Weeksellaceae</taxon>
        <taxon>Chryseobacterium group</taxon>
        <taxon>Chryseobacterium</taxon>
    </lineage>
</organism>
<name>A0A1M7GGN8_9FLAO</name>
<proteinExistence type="predicted"/>
<feature type="transmembrane region" description="Helical" evidence="1">
    <location>
        <begin position="12"/>
        <end position="32"/>
    </location>
</feature>
<protein>
    <submittedName>
        <fullName evidence="2">Uncharacterized protein</fullName>
    </submittedName>
</protein>
<dbReference type="EMBL" id="FRAV01000036">
    <property type="protein sequence ID" value="SHM15532.1"/>
    <property type="molecule type" value="Genomic_DNA"/>
</dbReference>
<gene>
    <name evidence="2" type="ORF">SAMN05444267_103627</name>
</gene>
<accession>A0A1M7GGN8</accession>
<keyword evidence="1" id="KW-0472">Membrane</keyword>